<dbReference type="OrthoDB" id="9806702at2"/>
<dbReference type="PRINTS" id="PR01440">
    <property type="entry name" value="CELLSNTHASEB"/>
</dbReference>
<keyword evidence="11 15" id="KW-0135">Cellulose biosynthesis</keyword>
<feature type="region of interest" description="Disordered" evidence="16">
    <location>
        <begin position="1"/>
        <end position="20"/>
    </location>
</feature>
<dbReference type="GO" id="GO:0005886">
    <property type="term" value="C:plasma membrane"/>
    <property type="evidence" value="ECO:0007669"/>
    <property type="project" value="UniProtKB-SubCell"/>
</dbReference>
<evidence type="ECO:0000256" key="11">
    <source>
        <dbReference type="ARBA" id="ARBA00022916"/>
    </source>
</evidence>
<evidence type="ECO:0000256" key="6">
    <source>
        <dbReference type="ARBA" id="ARBA00021844"/>
    </source>
</evidence>
<evidence type="ECO:0000256" key="14">
    <source>
        <dbReference type="ARBA" id="ARBA00033444"/>
    </source>
</evidence>
<evidence type="ECO:0000256" key="9">
    <source>
        <dbReference type="ARBA" id="ARBA00022636"/>
    </source>
</evidence>
<evidence type="ECO:0000256" key="16">
    <source>
        <dbReference type="SAM" id="MobiDB-lite"/>
    </source>
</evidence>
<dbReference type="GO" id="GO:0006011">
    <property type="term" value="P:UDP-alpha-D-glucose metabolic process"/>
    <property type="evidence" value="ECO:0007669"/>
    <property type="project" value="InterPro"/>
</dbReference>
<dbReference type="Pfam" id="PF03170">
    <property type="entry name" value="BcsB"/>
    <property type="match status" value="1"/>
</dbReference>
<accession>A0A1G9Q9N4</accession>
<dbReference type="Proteomes" id="UP000198552">
    <property type="component" value="Unassembled WGS sequence"/>
</dbReference>
<comment type="similarity">
    <text evidence="4 15">Belongs to the AcsB/BcsB family.</text>
</comment>
<gene>
    <name evidence="17" type="ORF">SAMN05428957_102152</name>
</gene>
<evidence type="ECO:0000256" key="7">
    <source>
        <dbReference type="ARBA" id="ARBA00022475"/>
    </source>
</evidence>
<dbReference type="Gene3D" id="2.60.120.260">
    <property type="entry name" value="Galactose-binding domain-like"/>
    <property type="match status" value="2"/>
</dbReference>
<dbReference type="AlphaFoldDB" id="A0A1G9Q9N4"/>
<keyword evidence="9 15" id="KW-0973">c-di-GMP</keyword>
<evidence type="ECO:0000256" key="1">
    <source>
        <dbReference type="ARBA" id="ARBA00002057"/>
    </source>
</evidence>
<evidence type="ECO:0000256" key="13">
    <source>
        <dbReference type="ARBA" id="ARBA00023136"/>
    </source>
</evidence>
<dbReference type="PANTHER" id="PTHR39083">
    <property type="entry name" value="CYCLIC DI-GMP-BINDING PROTEIN"/>
    <property type="match status" value="1"/>
</dbReference>
<keyword evidence="13 15" id="KW-0472">Membrane</keyword>
<evidence type="ECO:0000256" key="4">
    <source>
        <dbReference type="ARBA" id="ARBA00010714"/>
    </source>
</evidence>
<reference evidence="18" key="1">
    <citation type="submission" date="2016-10" db="EMBL/GenBank/DDBJ databases">
        <authorList>
            <person name="Varghese N."/>
            <person name="Submissions S."/>
        </authorList>
    </citation>
    <scope>NUCLEOTIDE SEQUENCE [LARGE SCALE GENOMIC DNA]</scope>
    <source>
        <strain evidence="18">EPL6</strain>
    </source>
</reference>
<keyword evidence="18" id="KW-1185">Reference proteome</keyword>
<evidence type="ECO:0000256" key="2">
    <source>
        <dbReference type="ARBA" id="ARBA00004377"/>
    </source>
</evidence>
<organism evidence="17 18">
    <name type="scientific">Oryzisolibacter propanilivorax</name>
    <dbReference type="NCBI Taxonomy" id="1527607"/>
    <lineage>
        <taxon>Bacteria</taxon>
        <taxon>Pseudomonadati</taxon>
        <taxon>Pseudomonadota</taxon>
        <taxon>Betaproteobacteria</taxon>
        <taxon>Burkholderiales</taxon>
        <taxon>Comamonadaceae</taxon>
        <taxon>Oryzisolibacter</taxon>
    </lineage>
</organism>
<keyword evidence="10 15" id="KW-0812">Transmembrane</keyword>
<evidence type="ECO:0000313" key="17">
    <source>
        <dbReference type="EMBL" id="SDM07630.1"/>
    </source>
</evidence>
<evidence type="ECO:0000256" key="15">
    <source>
        <dbReference type="RuleBase" id="RU365021"/>
    </source>
</evidence>
<dbReference type="NCBIfam" id="NF008323">
    <property type="entry name" value="PRK11114.1-1"/>
    <property type="match status" value="1"/>
</dbReference>
<dbReference type="EMBL" id="FNHP01000002">
    <property type="protein sequence ID" value="SDM07630.1"/>
    <property type="molecule type" value="Genomic_DNA"/>
</dbReference>
<dbReference type="InterPro" id="IPR018513">
    <property type="entry name" value="Cell_synthase_bac"/>
</dbReference>
<dbReference type="UniPathway" id="UPA00694"/>
<evidence type="ECO:0000256" key="3">
    <source>
        <dbReference type="ARBA" id="ARBA00005186"/>
    </source>
</evidence>
<proteinExistence type="inferred from homology"/>
<evidence type="ECO:0000256" key="12">
    <source>
        <dbReference type="ARBA" id="ARBA00022989"/>
    </source>
</evidence>
<evidence type="ECO:0000256" key="10">
    <source>
        <dbReference type="ARBA" id="ARBA00022692"/>
    </source>
</evidence>
<comment type="subunit">
    <text evidence="5 15">Tightly associated with the cellulose synthase catalytic subunit.</text>
</comment>
<dbReference type="InterPro" id="IPR003920">
    <property type="entry name" value="Cell_synth_B"/>
</dbReference>
<sequence>MFPEVPHCNRPAAASRHLPGRGPAARLLPVAVLLAALGSTSLAPAQSTRPATAVVPPAAMPPATATAPAEVAPLAGKRTYKVTLRELGAVFPLQLRGVQGSSGVQFGIRNDEVVTGARLHLNYAYSPALLPDISHIRVLVNEQVVATIPVPREQGGVNLQRDIDIPTRLITEFNRLNLELIGHYTMECEDPAHSSLWANVGNDSTLELSVNPLTPPNDLAFLPEPFFDRRDARQLVLPIVFARAPDPGQLEAAGTVASWFGGLAGFRGASFPALVGQLPARGNAVVLNLANNADAIAGGGLSAPSGPTLQVATHPGDPTAKLLIVSGRDAAELKRAATALALGGTSLSGATATIGELKEITPRKPYDAPNWLPNDRPVKFGELVDQSQLTVSGYSPDLIRVNFQVPPDLFAWRKQNIPVHLKYRYTARPMADKSTLNVSVNEQFLRALPLRAMDHDKPSRIESWLNKAVPAGDLLPAEDLFEIPLFKLPARSQLQFHYYHDILKEGACKDVLLDNVRGTVEPDSTIDIRGFSHFIAMPDLAAFANTGFPFTRMADLSQTAIVLPARPEAGDYSAYLSLMGLMGMVTGYPAHASTVVLGGDRMEEVADKDLLVIASGNNPPLVAQWAEHLPFSLKEGTKRFRLSDYASHLLNWFDPEQRDRSRPGRSEIVYTSASSDAVYAGFESPLKSGRSVVLLISNQASGLQQGVDALLDPDLLKRIQGSTAVIRGKQVDSLVAEQSYYVGQLGPVARVQWWLSRHPLVMVLLGVLAAAVVGFMLYIALRARARSRLRQQ</sequence>
<keyword evidence="7 15" id="KW-1003">Cell membrane</keyword>
<comment type="pathway">
    <text evidence="3 15">Glycan metabolism; bacterial cellulose biosynthesis.</text>
</comment>
<feature type="transmembrane region" description="Helical" evidence="15">
    <location>
        <begin position="760"/>
        <end position="781"/>
    </location>
</feature>
<evidence type="ECO:0000313" key="18">
    <source>
        <dbReference type="Proteomes" id="UP000198552"/>
    </source>
</evidence>
<dbReference type="RefSeq" id="WP_091566772.1">
    <property type="nucleotide sequence ID" value="NZ_FNHP01000002.1"/>
</dbReference>
<evidence type="ECO:0000256" key="5">
    <source>
        <dbReference type="ARBA" id="ARBA00011437"/>
    </source>
</evidence>
<dbReference type="NCBIfam" id="NF008330">
    <property type="entry name" value="PRK11114.2-4"/>
    <property type="match status" value="1"/>
</dbReference>
<dbReference type="PANTHER" id="PTHR39083:SF1">
    <property type="entry name" value="CYCLIC DI-GMP-BINDING PROTEIN"/>
    <property type="match status" value="1"/>
</dbReference>
<keyword evidence="12 15" id="KW-1133">Transmembrane helix</keyword>
<dbReference type="GO" id="GO:0030244">
    <property type="term" value="P:cellulose biosynthetic process"/>
    <property type="evidence" value="ECO:0007669"/>
    <property type="project" value="UniProtKB-KW"/>
</dbReference>
<evidence type="ECO:0000256" key="8">
    <source>
        <dbReference type="ARBA" id="ARBA00022519"/>
    </source>
</evidence>
<comment type="subcellular location">
    <subcellularLocation>
        <location evidence="2">Cell inner membrane</location>
        <topology evidence="2">Single-pass membrane protein</topology>
    </subcellularLocation>
</comment>
<name>A0A1G9Q9N4_9BURK</name>
<keyword evidence="8 15" id="KW-0997">Cell inner membrane</keyword>
<dbReference type="STRING" id="1527607.SAMN05428957_102152"/>
<comment type="function">
    <text evidence="1 15">Binds the cellulose synthase activator, bis-(3'-5') cyclic diguanylic acid (c-di-GMP).</text>
</comment>
<protein>
    <recommendedName>
        <fullName evidence="6 15">Cyclic di-GMP-binding protein</fullName>
    </recommendedName>
    <alternativeName>
        <fullName evidence="14 15">Cellulose synthase regulatory subunit</fullName>
    </alternativeName>
</protein>